<dbReference type="Proteomes" id="UP001229486">
    <property type="component" value="Unassembled WGS sequence"/>
</dbReference>
<evidence type="ECO:0000313" key="2">
    <source>
        <dbReference type="Proteomes" id="UP001229486"/>
    </source>
</evidence>
<name>A0AB73IQ01_9BURK</name>
<organism evidence="1 2">
    <name type="scientific">Paraburkholderia caledonica</name>
    <dbReference type="NCBI Taxonomy" id="134536"/>
    <lineage>
        <taxon>Bacteria</taxon>
        <taxon>Pseudomonadati</taxon>
        <taxon>Pseudomonadota</taxon>
        <taxon>Betaproteobacteria</taxon>
        <taxon>Burkholderiales</taxon>
        <taxon>Burkholderiaceae</taxon>
        <taxon>Paraburkholderia</taxon>
    </lineage>
</organism>
<sequence>AMLSLPRMTAIFSRRLMRTRFEMFYTDFGFRAYVPRVSNYILTFSRHFDIYCNSRLVASVDYADICWC</sequence>
<gene>
    <name evidence="1" type="ORF">J2793_007573</name>
</gene>
<evidence type="ECO:0000313" key="1">
    <source>
        <dbReference type="EMBL" id="MDP9652093.1"/>
    </source>
</evidence>
<evidence type="ECO:0008006" key="3">
    <source>
        <dbReference type="Google" id="ProtNLM"/>
    </source>
</evidence>
<proteinExistence type="predicted"/>
<comment type="caution">
    <text evidence="1">The sequence shown here is derived from an EMBL/GenBank/DDBJ whole genome shotgun (WGS) entry which is preliminary data.</text>
</comment>
<dbReference type="RefSeq" id="WP_392396555.1">
    <property type="nucleotide sequence ID" value="NZ_JAURTK010000077.1"/>
</dbReference>
<dbReference type="EMBL" id="JAURTK010000077">
    <property type="protein sequence ID" value="MDP9652093.1"/>
    <property type="molecule type" value="Genomic_DNA"/>
</dbReference>
<protein>
    <recommendedName>
        <fullName evidence="3">Integrase</fullName>
    </recommendedName>
</protein>
<dbReference type="AlphaFoldDB" id="A0AB73IQ01"/>
<feature type="non-terminal residue" evidence="1">
    <location>
        <position position="1"/>
    </location>
</feature>
<accession>A0AB73IQ01</accession>
<reference evidence="1" key="1">
    <citation type="submission" date="2023-07" db="EMBL/GenBank/DDBJ databases">
        <title>Sorghum-associated microbial communities from plants grown in Nebraska, USA.</title>
        <authorList>
            <person name="Schachtman D."/>
        </authorList>
    </citation>
    <scope>NUCLEOTIDE SEQUENCE</scope>
    <source>
        <strain evidence="1">DS1061</strain>
    </source>
</reference>